<feature type="compositionally biased region" description="Basic and acidic residues" evidence="1">
    <location>
        <begin position="103"/>
        <end position="121"/>
    </location>
</feature>
<dbReference type="AlphaFoldDB" id="G6B1W8"/>
<evidence type="ECO:0000313" key="3">
    <source>
        <dbReference type="Proteomes" id="UP000004407"/>
    </source>
</evidence>
<feature type="compositionally biased region" description="Polar residues" evidence="1">
    <location>
        <begin position="140"/>
        <end position="156"/>
    </location>
</feature>
<dbReference type="Proteomes" id="UP000004407">
    <property type="component" value="Unassembled WGS sequence"/>
</dbReference>
<evidence type="ECO:0000313" key="2">
    <source>
        <dbReference type="EMBL" id="EHJ35786.1"/>
    </source>
</evidence>
<dbReference type="HOGENOM" id="CLU_1026215_0_0_10"/>
<feature type="region of interest" description="Disordered" evidence="1">
    <location>
        <begin position="74"/>
        <end position="157"/>
    </location>
</feature>
<sequence length="271" mass="29425">MQHQNNDLKTLKAIDMNNEETIVMKPQNNKAEQTQSVETVDKKSNKGKKVVATAAASIVGGVVGGGAAYAATEMLHSKDEAEEQKPEEEAVAAEKPAAAVVDEPQKEQPDEPQKEELVSRVDDEEGGEPDYANHNGADPVTQNPEVQATVDDTNGGNAHEVQVLGMYEAQGEDGQTMQAAMLTNGHEVAAVVDLDGDGVADVLAVDENHNQQIDEGEVYDLSNDNVHMADYQDLYMAQQQQMQMDQEQNTFAYNASDDQPDYNNDADLSYV</sequence>
<dbReference type="EMBL" id="AFZZ01000254">
    <property type="protein sequence ID" value="EHJ35786.1"/>
    <property type="molecule type" value="Genomic_DNA"/>
</dbReference>
<feature type="region of interest" description="Disordered" evidence="1">
    <location>
        <begin position="22"/>
        <end position="49"/>
    </location>
</feature>
<dbReference type="PATRIC" id="fig|1002367.3.peg.2338"/>
<reference evidence="2 3" key="1">
    <citation type="submission" date="2011-08" db="EMBL/GenBank/DDBJ databases">
        <authorList>
            <person name="Weinstock G."/>
            <person name="Sodergren E."/>
            <person name="Clifton S."/>
            <person name="Fulton L."/>
            <person name="Fulton B."/>
            <person name="Courtney L."/>
            <person name="Fronick C."/>
            <person name="Harrison M."/>
            <person name="Strong C."/>
            <person name="Farmer C."/>
            <person name="Delahaunty K."/>
            <person name="Markovic C."/>
            <person name="Hall O."/>
            <person name="Minx P."/>
            <person name="Tomlinson C."/>
            <person name="Mitreva M."/>
            <person name="Hou S."/>
            <person name="Chen J."/>
            <person name="Wollam A."/>
            <person name="Pepin K.H."/>
            <person name="Johnson M."/>
            <person name="Bhonagiri V."/>
            <person name="Zhang X."/>
            <person name="Suruliraj S."/>
            <person name="Warren W."/>
            <person name="Chinwalla A."/>
            <person name="Mardis E.R."/>
            <person name="Wilson R.K."/>
        </authorList>
    </citation>
    <scope>NUCLEOTIDE SEQUENCE [LARGE SCALE GENOMIC DNA]</scope>
    <source>
        <strain evidence="2 3">DSM 18206</strain>
    </source>
</reference>
<gene>
    <name evidence="2" type="ORF">HMPREF0673_02899</name>
</gene>
<proteinExistence type="predicted"/>
<evidence type="ECO:0000256" key="1">
    <source>
        <dbReference type="SAM" id="MobiDB-lite"/>
    </source>
</evidence>
<protein>
    <submittedName>
        <fullName evidence="2">Uncharacterized protein</fullName>
    </submittedName>
</protein>
<organism evidence="2 3">
    <name type="scientific">Leyella stercorea DSM 18206</name>
    <dbReference type="NCBI Taxonomy" id="1002367"/>
    <lineage>
        <taxon>Bacteria</taxon>
        <taxon>Pseudomonadati</taxon>
        <taxon>Bacteroidota</taxon>
        <taxon>Bacteroidia</taxon>
        <taxon>Bacteroidales</taxon>
        <taxon>Prevotellaceae</taxon>
        <taxon>Leyella</taxon>
    </lineage>
</organism>
<feature type="compositionally biased region" description="Basic and acidic residues" evidence="1">
    <location>
        <begin position="75"/>
        <end position="88"/>
    </location>
</feature>
<feature type="compositionally biased region" description="Low complexity" evidence="1">
    <location>
        <begin position="93"/>
        <end position="102"/>
    </location>
</feature>
<feature type="compositionally biased region" description="Polar residues" evidence="1">
    <location>
        <begin position="26"/>
        <end position="38"/>
    </location>
</feature>
<accession>G6B1W8</accession>
<name>G6B1W8_9BACT</name>
<comment type="caution">
    <text evidence="2">The sequence shown here is derived from an EMBL/GenBank/DDBJ whole genome shotgun (WGS) entry which is preliminary data.</text>
</comment>